<evidence type="ECO:0000313" key="7">
    <source>
        <dbReference type="EMBL" id="CAI7991599.1"/>
    </source>
</evidence>
<dbReference type="Pfam" id="PF01027">
    <property type="entry name" value="Bax1-I"/>
    <property type="match status" value="1"/>
</dbReference>
<gene>
    <name evidence="7" type="ORF">GBAR_LOCUS785</name>
</gene>
<comment type="similarity">
    <text evidence="2 6">Belongs to the BI1 family.</text>
</comment>
<evidence type="ECO:0000256" key="4">
    <source>
        <dbReference type="ARBA" id="ARBA00022989"/>
    </source>
</evidence>
<comment type="caution">
    <text evidence="7">The sequence shown here is derived from an EMBL/GenBank/DDBJ whole genome shotgun (WGS) entry which is preliminary data.</text>
</comment>
<keyword evidence="8" id="KW-1185">Reference proteome</keyword>
<evidence type="ECO:0000256" key="2">
    <source>
        <dbReference type="ARBA" id="ARBA00010350"/>
    </source>
</evidence>
<comment type="caution">
    <text evidence="6">Lacks conserved residue(s) required for the propagation of feature annotation.</text>
</comment>
<keyword evidence="5 6" id="KW-0472">Membrane</keyword>
<reference evidence="7" key="1">
    <citation type="submission" date="2023-03" db="EMBL/GenBank/DDBJ databases">
        <authorList>
            <person name="Steffen K."/>
            <person name="Cardenas P."/>
        </authorList>
    </citation>
    <scope>NUCLEOTIDE SEQUENCE</scope>
</reference>
<feature type="transmembrane region" description="Helical" evidence="6">
    <location>
        <begin position="6"/>
        <end position="26"/>
    </location>
</feature>
<dbReference type="PANTHER" id="PTHR23291">
    <property type="entry name" value="BAX INHIBITOR-RELATED"/>
    <property type="match status" value="1"/>
</dbReference>
<protein>
    <submittedName>
        <fullName evidence="7">Probable Bax inhibitor 1</fullName>
    </submittedName>
</protein>
<keyword evidence="3 6" id="KW-0812">Transmembrane</keyword>
<proteinExistence type="inferred from homology"/>
<keyword evidence="4 6" id="KW-1133">Transmembrane helix</keyword>
<evidence type="ECO:0000256" key="5">
    <source>
        <dbReference type="ARBA" id="ARBA00023136"/>
    </source>
</evidence>
<dbReference type="GO" id="GO:2001234">
    <property type="term" value="P:negative regulation of apoptotic signaling pathway"/>
    <property type="evidence" value="ECO:0007669"/>
    <property type="project" value="TreeGrafter"/>
</dbReference>
<evidence type="ECO:0000256" key="1">
    <source>
        <dbReference type="ARBA" id="ARBA00004141"/>
    </source>
</evidence>
<evidence type="ECO:0000256" key="3">
    <source>
        <dbReference type="ARBA" id="ARBA00022692"/>
    </source>
</evidence>
<sequence length="212" mass="23418">MLFLGGFLISGLNMLVMMLFFNIFLGSHMVFQLDVYGGVILFCGFVLFDTQLIAERFNNGDTDYVRHSLDLFLDFINIFRRLLVILASKCQRVPLSPPLLPLFPLPPCPLLLSPLPLSTLLFSLPLLLRCPQLLILSPPVLSSSVPPPPPLLPQLLFLSPPLLAPLLLLSQPHPLSPVHLLQFPPPPSLPSLSPQLLPPLPLPPLLPTLLDK</sequence>
<feature type="transmembrane region" description="Helical" evidence="6">
    <location>
        <begin position="33"/>
        <end position="54"/>
    </location>
</feature>
<accession>A0AA35W1F7</accession>
<dbReference type="InterPro" id="IPR006214">
    <property type="entry name" value="Bax_inhibitor_1-related"/>
</dbReference>
<dbReference type="GO" id="GO:0033119">
    <property type="term" value="P:negative regulation of RNA splicing"/>
    <property type="evidence" value="ECO:0007669"/>
    <property type="project" value="TreeGrafter"/>
</dbReference>
<comment type="subcellular location">
    <subcellularLocation>
        <location evidence="1">Membrane</location>
        <topology evidence="1">Multi-pass membrane protein</topology>
    </subcellularLocation>
</comment>
<organism evidence="7 8">
    <name type="scientific">Geodia barretti</name>
    <name type="common">Barrett's horny sponge</name>
    <dbReference type="NCBI Taxonomy" id="519541"/>
    <lineage>
        <taxon>Eukaryota</taxon>
        <taxon>Metazoa</taxon>
        <taxon>Porifera</taxon>
        <taxon>Demospongiae</taxon>
        <taxon>Heteroscleromorpha</taxon>
        <taxon>Tetractinellida</taxon>
        <taxon>Astrophorina</taxon>
        <taxon>Geodiidae</taxon>
        <taxon>Geodia</taxon>
    </lineage>
</organism>
<evidence type="ECO:0000256" key="6">
    <source>
        <dbReference type="RuleBase" id="RU004379"/>
    </source>
</evidence>
<dbReference type="GO" id="GO:0019899">
    <property type="term" value="F:enzyme binding"/>
    <property type="evidence" value="ECO:0007669"/>
    <property type="project" value="TreeGrafter"/>
</dbReference>
<dbReference type="AlphaFoldDB" id="A0AA35W1F7"/>
<name>A0AA35W1F7_GEOBA</name>
<dbReference type="GO" id="GO:0031966">
    <property type="term" value="C:mitochondrial membrane"/>
    <property type="evidence" value="ECO:0007669"/>
    <property type="project" value="TreeGrafter"/>
</dbReference>
<dbReference type="EMBL" id="CASHTH010000124">
    <property type="protein sequence ID" value="CAI7991597.1"/>
    <property type="molecule type" value="Genomic_DNA"/>
</dbReference>
<evidence type="ECO:0000313" key="8">
    <source>
        <dbReference type="Proteomes" id="UP001174909"/>
    </source>
</evidence>
<dbReference type="GO" id="GO:0034620">
    <property type="term" value="P:cellular response to unfolded protein"/>
    <property type="evidence" value="ECO:0007669"/>
    <property type="project" value="TreeGrafter"/>
</dbReference>
<dbReference type="EMBL" id="CASHTH010000124">
    <property type="protein sequence ID" value="CAI7991599.1"/>
    <property type="molecule type" value="Genomic_DNA"/>
</dbReference>
<dbReference type="PANTHER" id="PTHR23291:SF32">
    <property type="entry name" value="BAX INHIBITOR 1"/>
    <property type="match status" value="1"/>
</dbReference>
<dbReference type="Proteomes" id="UP001174909">
    <property type="component" value="Unassembled WGS sequence"/>
</dbReference>